<keyword evidence="8" id="KW-1185">Reference proteome</keyword>
<evidence type="ECO:0000313" key="7">
    <source>
        <dbReference type="EMBL" id="AEI92199.1"/>
    </source>
</evidence>
<dbReference type="PANTHER" id="PTHR30329:SF21">
    <property type="entry name" value="LIPOPROTEIN YIAD-RELATED"/>
    <property type="match status" value="1"/>
</dbReference>
<comment type="subcellular location">
    <subcellularLocation>
        <location evidence="1">Cell outer membrane</location>
    </subcellularLocation>
</comment>
<dbReference type="STRING" id="391595.RLO149_c001670"/>
<dbReference type="AlphaFoldDB" id="F7ZEW8"/>
<dbReference type="eggNOG" id="COG2885">
    <property type="taxonomic scope" value="Bacteria"/>
</dbReference>
<dbReference type="InterPro" id="IPR050330">
    <property type="entry name" value="Bact_OuterMem_StrucFunc"/>
</dbReference>
<evidence type="ECO:0000313" key="8">
    <source>
        <dbReference type="Proteomes" id="UP000001353"/>
    </source>
</evidence>
<keyword evidence="5" id="KW-0732">Signal</keyword>
<reference evidence="7 8" key="1">
    <citation type="journal article" date="2011" name="BMC Genomics">
        <title>Comparative genome analysis and genome-guided physiological analysis of Roseobacter litoralis.</title>
        <authorList>
            <person name="Kalhoefer D."/>
            <person name="Thole S."/>
            <person name="Voget S."/>
            <person name="Lehmann R."/>
            <person name="Liesegang H."/>
            <person name="Wollher A."/>
            <person name="Daniel R."/>
            <person name="Simon M."/>
            <person name="Brinkhoff T."/>
        </authorList>
    </citation>
    <scope>NUCLEOTIDE SEQUENCE [LARGE SCALE GENOMIC DNA]</scope>
    <source>
        <strain evidence="8">ATCC 49566 / DSM 6996 / JCM 21268 / NBRC 15278 / OCh 149</strain>
    </source>
</reference>
<dbReference type="HOGENOM" id="CLU_055761_0_0_5"/>
<feature type="signal peptide" evidence="5">
    <location>
        <begin position="1"/>
        <end position="19"/>
    </location>
</feature>
<dbReference type="KEGG" id="rli:RLO149_c001670"/>
<feature type="domain" description="OmpA-like" evidence="6">
    <location>
        <begin position="201"/>
        <end position="319"/>
    </location>
</feature>
<dbReference type="GO" id="GO:0009279">
    <property type="term" value="C:cell outer membrane"/>
    <property type="evidence" value="ECO:0007669"/>
    <property type="project" value="UniProtKB-SubCell"/>
</dbReference>
<dbReference type="CDD" id="cd07185">
    <property type="entry name" value="OmpA_C-like"/>
    <property type="match status" value="1"/>
</dbReference>
<organism evidence="7 8">
    <name type="scientific">Roseobacter litoralis (strain ATCC 49566 / DSM 6996 / JCM 21268 / NBRC 15278 / OCh 149)</name>
    <dbReference type="NCBI Taxonomy" id="391595"/>
    <lineage>
        <taxon>Bacteria</taxon>
        <taxon>Pseudomonadati</taxon>
        <taxon>Pseudomonadota</taxon>
        <taxon>Alphaproteobacteria</taxon>
        <taxon>Rhodobacterales</taxon>
        <taxon>Roseobacteraceae</taxon>
        <taxon>Roseobacter</taxon>
    </lineage>
</organism>
<dbReference type="Proteomes" id="UP000001353">
    <property type="component" value="Chromosome"/>
</dbReference>
<gene>
    <name evidence="7" type="ordered locus">RLO149_c001670</name>
</gene>
<dbReference type="PROSITE" id="PS51123">
    <property type="entry name" value="OMPA_2"/>
    <property type="match status" value="1"/>
</dbReference>
<dbReference type="Gene3D" id="3.30.1330.60">
    <property type="entry name" value="OmpA-like domain"/>
    <property type="match status" value="1"/>
</dbReference>
<dbReference type="PRINTS" id="PR01021">
    <property type="entry name" value="OMPADOMAIN"/>
</dbReference>
<evidence type="ECO:0000256" key="3">
    <source>
        <dbReference type="ARBA" id="ARBA00023237"/>
    </source>
</evidence>
<dbReference type="Pfam" id="PF00691">
    <property type="entry name" value="OmpA"/>
    <property type="match status" value="1"/>
</dbReference>
<dbReference type="InterPro" id="IPR006665">
    <property type="entry name" value="OmpA-like"/>
</dbReference>
<evidence type="ECO:0000256" key="5">
    <source>
        <dbReference type="SAM" id="SignalP"/>
    </source>
</evidence>
<proteinExistence type="predicted"/>
<sequence length="319" mass="34322">MSIWHAFCAAVTLALTGLAAPLAALELELPASATLTLERASPVDSFDLPVAPFDGASVPARSMEGRVLRRSWRISSPGLTPLQVITPLRAQLQAQGFDLAFECDAPTCGGFDFRFNIEVLPGPNMYVNISQYRYLTAFSAEPDGPRQAVGILVSTTASSSYVQVVSIDENTDLSVIVPRERPAEREPILAERNLDQSVQMLPQDGRYVLPGLAFAIGTSDLGPGPFPALKELSEFLSTTEGIRIALVGHTDTTGALATNISLSRARAQSVRARLIEVYGVAPDKVDAEGMGYLAPIATNLTDEGRRQNRRVEVVLLNTQ</sequence>
<keyword evidence="3" id="KW-0998">Cell outer membrane</keyword>
<feature type="chain" id="PRO_5003373261" evidence="5">
    <location>
        <begin position="20"/>
        <end position="319"/>
    </location>
</feature>
<dbReference type="EMBL" id="CP002623">
    <property type="protein sequence ID" value="AEI92199.1"/>
    <property type="molecule type" value="Genomic_DNA"/>
</dbReference>
<evidence type="ECO:0000256" key="4">
    <source>
        <dbReference type="PROSITE-ProRule" id="PRU00473"/>
    </source>
</evidence>
<dbReference type="PANTHER" id="PTHR30329">
    <property type="entry name" value="STATOR ELEMENT OF FLAGELLAR MOTOR COMPLEX"/>
    <property type="match status" value="1"/>
</dbReference>
<dbReference type="OrthoDB" id="9792021at2"/>
<dbReference type="InterPro" id="IPR006664">
    <property type="entry name" value="OMP_bac"/>
</dbReference>
<dbReference type="RefSeq" id="WP_013960143.1">
    <property type="nucleotide sequence ID" value="NC_015730.1"/>
</dbReference>
<evidence type="ECO:0000256" key="1">
    <source>
        <dbReference type="ARBA" id="ARBA00004442"/>
    </source>
</evidence>
<dbReference type="SUPFAM" id="SSF103088">
    <property type="entry name" value="OmpA-like"/>
    <property type="match status" value="1"/>
</dbReference>
<keyword evidence="2 4" id="KW-0472">Membrane</keyword>
<protein>
    <submittedName>
        <fullName evidence="7">OmpA family-like protein</fullName>
    </submittedName>
</protein>
<name>F7ZEW8_ROSLO</name>
<evidence type="ECO:0000259" key="6">
    <source>
        <dbReference type="PROSITE" id="PS51123"/>
    </source>
</evidence>
<evidence type="ECO:0000256" key="2">
    <source>
        <dbReference type="ARBA" id="ARBA00023136"/>
    </source>
</evidence>
<dbReference type="InterPro" id="IPR036737">
    <property type="entry name" value="OmpA-like_sf"/>
</dbReference>
<accession>F7ZEW8</accession>